<dbReference type="SUPFAM" id="SSF48726">
    <property type="entry name" value="Immunoglobulin"/>
    <property type="match status" value="9"/>
</dbReference>
<keyword evidence="10" id="KW-0175">Coiled coil</keyword>
<feature type="domain" description="Ig-like" evidence="12">
    <location>
        <begin position="1374"/>
        <end position="1465"/>
    </location>
</feature>
<dbReference type="GO" id="GO:0005886">
    <property type="term" value="C:plasma membrane"/>
    <property type="evidence" value="ECO:0007669"/>
    <property type="project" value="TreeGrafter"/>
</dbReference>
<dbReference type="PROSITE" id="PS50835">
    <property type="entry name" value="IG_LIKE"/>
    <property type="match status" value="8"/>
</dbReference>
<dbReference type="Proteomes" id="UP000807504">
    <property type="component" value="Unassembled WGS sequence"/>
</dbReference>
<dbReference type="GO" id="GO:0040017">
    <property type="term" value="P:positive regulation of locomotion"/>
    <property type="evidence" value="ECO:0007669"/>
    <property type="project" value="UniProtKB-ARBA"/>
</dbReference>
<dbReference type="GO" id="GO:0050808">
    <property type="term" value="P:synapse organization"/>
    <property type="evidence" value="ECO:0007669"/>
    <property type="project" value="TreeGrafter"/>
</dbReference>
<keyword evidence="8" id="KW-1015">Disulfide bond</keyword>
<evidence type="ECO:0000256" key="2">
    <source>
        <dbReference type="ARBA" id="ARBA00006692"/>
    </source>
</evidence>
<dbReference type="Gene3D" id="1.20.58.60">
    <property type="match status" value="3"/>
</dbReference>
<dbReference type="FunFam" id="2.60.40.10:FF:000147">
    <property type="entry name" value="Myosin light chain kinase"/>
    <property type="match status" value="1"/>
</dbReference>
<feature type="domain" description="Ig-like" evidence="12">
    <location>
        <begin position="1067"/>
        <end position="1157"/>
    </location>
</feature>
<dbReference type="SMART" id="SM00408">
    <property type="entry name" value="IGc2"/>
    <property type="match status" value="8"/>
</dbReference>
<dbReference type="GO" id="GO:0060298">
    <property type="term" value="P:positive regulation of sarcomere organization"/>
    <property type="evidence" value="ECO:0007669"/>
    <property type="project" value="UniProtKB-ARBA"/>
</dbReference>
<keyword evidence="9" id="KW-0393">Immunoglobulin domain</keyword>
<dbReference type="CDD" id="cd00176">
    <property type="entry name" value="SPEC"/>
    <property type="match status" value="3"/>
</dbReference>
<evidence type="ECO:0000313" key="13">
    <source>
        <dbReference type="EMBL" id="KAF8795362.1"/>
    </source>
</evidence>
<evidence type="ECO:0000256" key="10">
    <source>
        <dbReference type="SAM" id="Coils"/>
    </source>
</evidence>
<dbReference type="Pfam" id="PF25101">
    <property type="entry name" value="Spectrin_7"/>
    <property type="match status" value="1"/>
</dbReference>
<name>A0A8T0FX98_ARGBR</name>
<dbReference type="GO" id="GO:0045214">
    <property type="term" value="P:sarcomere organization"/>
    <property type="evidence" value="ECO:0007669"/>
    <property type="project" value="UniProtKB-ARBA"/>
</dbReference>
<dbReference type="PANTHER" id="PTHR45080:SF8">
    <property type="entry name" value="IG-LIKE DOMAIN-CONTAINING PROTEIN"/>
    <property type="match status" value="1"/>
</dbReference>
<evidence type="ECO:0000259" key="12">
    <source>
        <dbReference type="PROSITE" id="PS50835"/>
    </source>
</evidence>
<dbReference type="InterPro" id="IPR036179">
    <property type="entry name" value="Ig-like_dom_sf"/>
</dbReference>
<feature type="region of interest" description="Disordered" evidence="11">
    <location>
        <begin position="2103"/>
        <end position="2128"/>
    </location>
</feature>
<feature type="coiled-coil region" evidence="10">
    <location>
        <begin position="279"/>
        <end position="306"/>
    </location>
</feature>
<dbReference type="Gene3D" id="2.60.40.10">
    <property type="entry name" value="Immunoglobulins"/>
    <property type="match status" value="8"/>
</dbReference>
<feature type="coiled-coil region" evidence="10">
    <location>
        <begin position="926"/>
        <end position="960"/>
    </location>
</feature>
<dbReference type="PANTHER" id="PTHR45080">
    <property type="entry name" value="CONTACTIN 5"/>
    <property type="match status" value="1"/>
</dbReference>
<dbReference type="InterPro" id="IPR013098">
    <property type="entry name" value="Ig_I-set"/>
</dbReference>
<evidence type="ECO:0000256" key="9">
    <source>
        <dbReference type="ARBA" id="ARBA00023319"/>
    </source>
</evidence>
<feature type="domain" description="Ig-like" evidence="12">
    <location>
        <begin position="966"/>
        <end position="1054"/>
    </location>
</feature>
<dbReference type="FunFam" id="2.60.40.10:FF:000345">
    <property type="entry name" value="Muscle M-line assembly protein unc-89"/>
    <property type="match status" value="1"/>
</dbReference>
<dbReference type="GO" id="GO:0007156">
    <property type="term" value="P:homophilic cell adhesion via plasma membrane adhesion molecules"/>
    <property type="evidence" value="ECO:0007669"/>
    <property type="project" value="TreeGrafter"/>
</dbReference>
<feature type="domain" description="Ig-like" evidence="12">
    <location>
        <begin position="1481"/>
        <end position="1570"/>
    </location>
</feature>
<dbReference type="InterPro" id="IPR007110">
    <property type="entry name" value="Ig-like_dom"/>
</dbReference>
<dbReference type="InterPro" id="IPR058157">
    <property type="entry name" value="Spectrin_met"/>
</dbReference>
<feature type="domain" description="Ig-like" evidence="12">
    <location>
        <begin position="1689"/>
        <end position="1778"/>
    </location>
</feature>
<dbReference type="GO" id="GO:0005524">
    <property type="term" value="F:ATP binding"/>
    <property type="evidence" value="ECO:0007669"/>
    <property type="project" value="UniProtKB-KW"/>
</dbReference>
<feature type="domain" description="Ig-like" evidence="12">
    <location>
        <begin position="1257"/>
        <end position="1347"/>
    </location>
</feature>
<dbReference type="InterPro" id="IPR003598">
    <property type="entry name" value="Ig_sub2"/>
</dbReference>
<keyword evidence="6" id="KW-0547">Nucleotide-binding</keyword>
<evidence type="ECO:0000256" key="6">
    <source>
        <dbReference type="ARBA" id="ARBA00022741"/>
    </source>
</evidence>
<feature type="compositionally biased region" description="Basic and acidic residues" evidence="11">
    <location>
        <begin position="19"/>
        <end position="28"/>
    </location>
</feature>
<evidence type="ECO:0000256" key="1">
    <source>
        <dbReference type="ARBA" id="ARBA00004161"/>
    </source>
</evidence>
<gene>
    <name evidence="13" type="ORF">HNY73_003216</name>
</gene>
<dbReference type="FunFam" id="2.60.40.10:FF:000032">
    <property type="entry name" value="palladin isoform X1"/>
    <property type="match status" value="1"/>
</dbReference>
<dbReference type="InterPro" id="IPR018159">
    <property type="entry name" value="Spectrin/alpha-actinin"/>
</dbReference>
<evidence type="ECO:0000256" key="3">
    <source>
        <dbReference type="ARBA" id="ARBA00022490"/>
    </source>
</evidence>
<feature type="domain" description="Ig-like" evidence="12">
    <location>
        <begin position="2278"/>
        <end position="2366"/>
    </location>
</feature>
<dbReference type="GO" id="GO:0030424">
    <property type="term" value="C:axon"/>
    <property type="evidence" value="ECO:0007669"/>
    <property type="project" value="TreeGrafter"/>
</dbReference>
<feature type="region of interest" description="Disordered" evidence="11">
    <location>
        <begin position="1"/>
        <end position="28"/>
    </location>
</feature>
<evidence type="ECO:0000256" key="11">
    <source>
        <dbReference type="SAM" id="MobiDB-lite"/>
    </source>
</evidence>
<dbReference type="SMART" id="SM00150">
    <property type="entry name" value="SPEC"/>
    <property type="match status" value="3"/>
</dbReference>
<dbReference type="SUPFAM" id="SSF46966">
    <property type="entry name" value="Spectrin repeat"/>
    <property type="match status" value="3"/>
</dbReference>
<keyword evidence="14" id="KW-1185">Reference proteome</keyword>
<dbReference type="GO" id="GO:0031430">
    <property type="term" value="C:M band"/>
    <property type="evidence" value="ECO:0007669"/>
    <property type="project" value="UniProtKB-ARBA"/>
</dbReference>
<reference evidence="13" key="2">
    <citation type="submission" date="2020-06" db="EMBL/GenBank/DDBJ databases">
        <authorList>
            <person name="Sheffer M."/>
        </authorList>
    </citation>
    <scope>NUCLEOTIDE SEQUENCE</scope>
</reference>
<dbReference type="FunFam" id="2.60.40.10:FF:000107">
    <property type="entry name" value="Myosin, light chain kinase a"/>
    <property type="match status" value="1"/>
</dbReference>
<dbReference type="Pfam" id="PF00435">
    <property type="entry name" value="Spectrin"/>
    <property type="match status" value="2"/>
</dbReference>
<dbReference type="GO" id="GO:0008046">
    <property type="term" value="F:axon guidance receptor activity"/>
    <property type="evidence" value="ECO:0007669"/>
    <property type="project" value="TreeGrafter"/>
</dbReference>
<keyword evidence="3" id="KW-0963">Cytoplasm</keyword>
<protein>
    <submittedName>
        <fullName evidence="13">Muscle M-line assembly protein unc-89 like protein</fullName>
    </submittedName>
</protein>
<dbReference type="InterPro" id="IPR050958">
    <property type="entry name" value="Cell_Adh-Cytoskel_Orgn"/>
</dbReference>
<evidence type="ECO:0000256" key="7">
    <source>
        <dbReference type="ARBA" id="ARBA00022840"/>
    </source>
</evidence>
<keyword evidence="4" id="KW-0732">Signal</keyword>
<evidence type="ECO:0000256" key="4">
    <source>
        <dbReference type="ARBA" id="ARBA00022729"/>
    </source>
</evidence>
<accession>A0A8T0FX98</accession>
<comment type="subcellular location">
    <subcellularLocation>
        <location evidence="1">Cytoplasm</location>
        <location evidence="1">Myofibril</location>
        <location evidence="1">Sarcomere</location>
        <location evidence="1">A band</location>
    </subcellularLocation>
</comment>
<dbReference type="EMBL" id="JABXBU010000002">
    <property type="protein sequence ID" value="KAF8795362.1"/>
    <property type="molecule type" value="Genomic_DNA"/>
</dbReference>
<dbReference type="Pfam" id="PF07679">
    <property type="entry name" value="I-set"/>
    <property type="match status" value="8"/>
</dbReference>
<dbReference type="FunFam" id="2.60.40.10:FF:000425">
    <property type="entry name" value="Myosin light chain kinase"/>
    <property type="match status" value="4"/>
</dbReference>
<reference evidence="13" key="1">
    <citation type="journal article" date="2020" name="bioRxiv">
        <title>Chromosome-level reference genome of the European wasp spider Argiope bruennichi: a resource for studies on range expansion and evolutionary adaptation.</title>
        <authorList>
            <person name="Sheffer M.M."/>
            <person name="Hoppe A."/>
            <person name="Krehenwinkel H."/>
            <person name="Uhl G."/>
            <person name="Kuss A.W."/>
            <person name="Jensen L."/>
            <person name="Jensen C."/>
            <person name="Gillespie R.G."/>
            <person name="Hoff K.J."/>
            <person name="Prost S."/>
        </authorList>
    </citation>
    <scope>NUCLEOTIDE SEQUENCE</scope>
</reference>
<sequence length="2391" mass="267639">MNSSYFCGRQGTGEPIQASREEKRHPEEVQHSRRFSFAFFPLLPPHHLPASGAPFPHLTCFKSAPSSRLPALLAWGMAAYSSSPEIVCRDGLGDLVPGSGTPATTTISTIAVQSGNTRIVIALLQSKEWIQLKIQEMYPAMTDIGTNLREVTDLYQQHEKVLEKLQEKQEICLRIVKFAEDLLQKGNYAGEELRNRSYILLSECADLLSALEQRRQLLTDAIHFFTRAQTAETKLDQLEIQLSTSDSTSLWSTVEDVVNSAIQSGRQILSATGMTEPGAQGVARKVDELERKKRKLADVCKAKESAASEKSVAFRKFCEQYDELMKWLTNNAQFFVQRTRDMGTTQTAAKAFLDQHESLQNDLRMKGMEMEALLRTVPNLVRAGGEEAEVVHSKSENLKQHFSELRTILDKRIFIAQRYLAFLKLSTKVSKEMDELEALVKQTVESPDPGKIRQTEEKQLALRQEILQVNNNGKNFLEDARKVDDMHLNMTQSCMTVEDILSRLELRNVSLTTQWLNFQNEITATKETLLQWEHLMKDANRVLKSAHGIENKLYPVIPQELNRIESIISYLEKRMSDILPQIKSIQDEISNILKKSENYDELEKLVDMQESQFRMTSLPNDVAKMEALIHDHETSKPTVMELFKFSNTEAQQLIQKINEAEPPEAAIKDREKVSSLHKTRKSSFEKAWDEFKYKLEQHNQLCIFFRDMHLINKQIEDLNSQLASIRQSYGDSLPSAMHTSQAFLQFEKTIEILQIRIYEFVSTAERLMRDQRVDSKQIPTEIETMQKKWSTFRTEVNRNRRLIDVAIEYYKTIEEAEEWLSEGSRMLISVARKSSSCNKESDAEGLRREIRDFLNKGKSQQEERLRKIATLSQELYGNQPHPSLNLVTNKNKDMIDSFTVITSELETLTKNIRISQQTKKMEEKGKAELDAMLHAAQAEAEAAKAAAAAAQQAAKAAEAAAKQRPPRFVRNLTDAEVSEGTKFTFECEVEGEPKPQVQWFKDGILVENNPDYQTCMEKGICKLTIEETFSEDTAKFTCRATNPGGTAETQCQLVVKESRTANELVPPHFVQEPSDATILEGTKHQIECQVFGNPLPLVSWFKDDVCIDYSTDYSTIYNNGYCSLRIDEATPDHQGQYTCRAVNQVGQAACSANLKVQTITPSERPRFISPLSNVMARAGQKLRLECSVTGIQSCILMEPMLLLSLPKLFQKTPGTYTVIARNKSGEAVSNCNVSVKGRLPLETSDSEIASDIEPAKPQVKQHLEDQTVVEGNKVRMDCIIVGQPEPEVIWYHNGKPVKESDDFQLLFEGDRCTLIIEHAYLEDSGTYKCVAINSGGEASSICQLKVEPVVSEVIQKSEFMQKDIILSVEKFESPRFLKLLESMALIEGQELVLECQAVGEPSPNISWFKDGQQLFSTPECQIFTDTTGVSRLTIPSVKPSDRGTYSVKAQNKGGDAQSICSISVSSTAPIKFGQMPQEVPPSFLQHVANQTLLPGNTARFEVTVDGSPKPSVRWNYQGKPVPKDQYHEIGSDGNKKYWLLIHNIQSNNSGRYSAIAENNAGIATSSALLSVEDYSLSKMEPSCEEYKAQSMIMTRKAIVQTSTLSSMSEVSDVDYQPPEFPSFSSLQSQQLVKREESTFNQYSVAKSAQPQPLVIETPKQPTVQFPIMQVPVIPPLPVEQPLSENIVPPKFIKPVSTAVVTEGEKLLLEAIYEGVPEPTIQWFKDDKELKNKPGLQITCSGGRNTSLFILKSAEADSGRYSCVASNTGGKATSIADVRVKPYREAPKFKKKFQAAMVKSGSRLVLEVTVTGVPNPDVKWYRNGNLLQNSPDFRISSNGNEHSLVIPEVFPDDSGTFMVVASNLAGEARCIADLVVEEDRSPEVEKKITYQEFSSHQQSTQMFTKISSGKPIALEPYQPVSEVKAIEPAPPKTPSPPPMSAASVKVWTQPKPEPITPAITEIQEPIPVPPSEIQEVIPEEIITQITETNRPSSDFPSFSEMSRVETLTSTGPMISAMSESFVKQSIMKFSKPDTTEQDKTKESKVKPVFKSPVLQNGFDKELKSSESFATVSSQSTVISETKAVSAVQTVPKFVPKPITPFKSETEKSIPTPVWQPKIKSEKEQSIPSPVWQPKIRSEFQSSEQKMTSSTNISDKFQSNKLESKIPSKIPSYVTGDKGTITDLKSTSTASCQTSTPTVYSTESSTTTRTSYSTEEISITKKYEMVVERSSEIVQHPVDSPKVVPKPIIKKEIQDGPKVTHKKEVVIEEEPVVGAEVKPPHFSKPLEDIEADEKDSVQFECIVEGTPQPAIRWFKDHNMIAASEDYQMSYSKGVCILCIPEAYPEDSGKYTCTATNIAGCKTTSAYLAVKPEEGERILVSECFLLLIVGVQRK</sequence>
<evidence type="ECO:0000256" key="8">
    <source>
        <dbReference type="ARBA" id="ARBA00023157"/>
    </source>
</evidence>
<comment type="caution">
    <text evidence="13">The sequence shown here is derived from an EMBL/GenBank/DDBJ whole genome shotgun (WGS) entry which is preliminary data.</text>
</comment>
<proteinExistence type="inferred from homology"/>
<keyword evidence="7" id="KW-0067">ATP-binding</keyword>
<feature type="domain" description="Ig-like" evidence="12">
    <location>
        <begin position="1786"/>
        <end position="1888"/>
    </location>
</feature>
<comment type="similarity">
    <text evidence="2">Belongs to the protein kinase superfamily. CAMK Ser/Thr protein kinase family.</text>
</comment>
<dbReference type="GO" id="GO:0043025">
    <property type="term" value="C:neuronal cell body"/>
    <property type="evidence" value="ECO:0007669"/>
    <property type="project" value="TreeGrafter"/>
</dbReference>
<dbReference type="SMART" id="SM00409">
    <property type="entry name" value="IG"/>
    <property type="match status" value="9"/>
</dbReference>
<dbReference type="GO" id="GO:0007525">
    <property type="term" value="P:somatic muscle development"/>
    <property type="evidence" value="ECO:0007669"/>
    <property type="project" value="UniProtKB-ARBA"/>
</dbReference>
<evidence type="ECO:0000256" key="5">
    <source>
        <dbReference type="ARBA" id="ARBA00022737"/>
    </source>
</evidence>
<organism evidence="13 14">
    <name type="scientific">Argiope bruennichi</name>
    <name type="common">Wasp spider</name>
    <name type="synonym">Aranea bruennichi</name>
    <dbReference type="NCBI Taxonomy" id="94029"/>
    <lineage>
        <taxon>Eukaryota</taxon>
        <taxon>Metazoa</taxon>
        <taxon>Ecdysozoa</taxon>
        <taxon>Arthropoda</taxon>
        <taxon>Chelicerata</taxon>
        <taxon>Arachnida</taxon>
        <taxon>Araneae</taxon>
        <taxon>Araneomorphae</taxon>
        <taxon>Entelegynae</taxon>
        <taxon>Araneoidea</taxon>
        <taxon>Araneidae</taxon>
        <taxon>Argiope</taxon>
    </lineage>
</organism>
<dbReference type="InterPro" id="IPR003599">
    <property type="entry name" value="Ig_sub"/>
</dbReference>
<dbReference type="InterPro" id="IPR002017">
    <property type="entry name" value="Spectrin_repeat"/>
</dbReference>
<evidence type="ECO:0000313" key="14">
    <source>
        <dbReference type="Proteomes" id="UP000807504"/>
    </source>
</evidence>
<dbReference type="InterPro" id="IPR013783">
    <property type="entry name" value="Ig-like_fold"/>
</dbReference>
<keyword evidence="5" id="KW-0677">Repeat</keyword>
<dbReference type="GO" id="GO:0045989">
    <property type="term" value="P:positive regulation of striated muscle contraction"/>
    <property type="evidence" value="ECO:0007669"/>
    <property type="project" value="UniProtKB-ARBA"/>
</dbReference>